<gene>
    <name evidence="5" type="ORF">ACFSCS_08975</name>
</gene>
<dbReference type="InterPro" id="IPR027417">
    <property type="entry name" value="P-loop_NTPase"/>
</dbReference>
<dbReference type="Proteomes" id="UP001597326">
    <property type="component" value="Unassembled WGS sequence"/>
</dbReference>
<keyword evidence="2 3" id="KW-0067">ATP-binding</keyword>
<protein>
    <submittedName>
        <fullName evidence="5">FtsK/SpoIIIE domain-containing protein</fullName>
    </submittedName>
</protein>
<name>A0ABW4RW02_9ACTN</name>
<keyword evidence="6" id="KW-1185">Reference proteome</keyword>
<organism evidence="5 6">
    <name type="scientific">Luteococcus peritonei</name>
    <dbReference type="NCBI Taxonomy" id="88874"/>
    <lineage>
        <taxon>Bacteria</taxon>
        <taxon>Bacillati</taxon>
        <taxon>Actinomycetota</taxon>
        <taxon>Actinomycetes</taxon>
        <taxon>Propionibacteriales</taxon>
        <taxon>Propionibacteriaceae</taxon>
        <taxon>Luteococcus</taxon>
    </lineage>
</organism>
<evidence type="ECO:0000259" key="4">
    <source>
        <dbReference type="PROSITE" id="PS50901"/>
    </source>
</evidence>
<reference evidence="6" key="1">
    <citation type="journal article" date="2019" name="Int. J. Syst. Evol. Microbiol.">
        <title>The Global Catalogue of Microorganisms (GCM) 10K type strain sequencing project: providing services to taxonomists for standard genome sequencing and annotation.</title>
        <authorList>
            <consortium name="The Broad Institute Genomics Platform"/>
            <consortium name="The Broad Institute Genome Sequencing Center for Infectious Disease"/>
            <person name="Wu L."/>
            <person name="Ma J."/>
        </authorList>
    </citation>
    <scope>NUCLEOTIDE SEQUENCE [LARGE SCALE GENOMIC DNA]</scope>
    <source>
        <strain evidence="6">CAIM 431</strain>
    </source>
</reference>
<dbReference type="Pfam" id="PF01580">
    <property type="entry name" value="FtsK_SpoIIIE"/>
    <property type="match status" value="1"/>
</dbReference>
<dbReference type="InterPro" id="IPR050206">
    <property type="entry name" value="FtsK/SpoIIIE/SftA"/>
</dbReference>
<feature type="domain" description="FtsK" evidence="4">
    <location>
        <begin position="279"/>
        <end position="475"/>
    </location>
</feature>
<dbReference type="PANTHER" id="PTHR22683:SF41">
    <property type="entry name" value="DNA TRANSLOCASE FTSK"/>
    <property type="match status" value="1"/>
</dbReference>
<dbReference type="SUPFAM" id="SSF52540">
    <property type="entry name" value="P-loop containing nucleoside triphosphate hydrolases"/>
    <property type="match status" value="1"/>
</dbReference>
<dbReference type="EMBL" id="JBHUFZ010000018">
    <property type="protein sequence ID" value="MFD1890312.1"/>
    <property type="molecule type" value="Genomic_DNA"/>
</dbReference>
<sequence length="586" mass="64611">MRNPFKTKTTPATPVFDRTNEEWQLHVTNLLRDLMRANFVGDSALSRELTDTLARLGVDEGEVWTLAEELCPDTVPHSVDGDPSTASGAAAVRQQYGACTVVQTGAEVWVAFQRDGEPEMRPFAQTRRLTSDVRPADDRRYAATMMMTERMNLVRFDASRRAAVLARLDPFTASVRDRAAAMLSCSPWDIELSIEWSEQSDGSWAPTVVRVVRMPAVLDEEKRRSTWQEVITQLLPAPANTNWWLEMDSMHSCLTARRAEDPLGQILPYLWESAPTVTSIPFGLDYQSRLVNLGLLESNILMGGQPGSGKSGGATSYLCGVSRITSVPIAMIGLDPKRVELAPWKARFSRIATTPDDATEVLRAVMQEVDRRYEYLQEVGKKKFGPTDFTTAMPLILLHVDELADLVSVGATKEEKASEQERATLMRRIVALGRASGVCCVFATQKPSSDVIPTSLRDLIQLRVGFATATPEMTDTVLGSGMSRNGGLCHEIPSSRSMKGVGYVVDESSRYPRRMKSFWVPDEDVPAIVDSVAHLRIELPWMPAPAAKGGVRVVDDYDPFASAGFDTPVVDDGFTLDDSESNPFGV</sequence>
<accession>A0ABW4RW02</accession>
<dbReference type="PANTHER" id="PTHR22683">
    <property type="entry name" value="SPORULATION PROTEIN RELATED"/>
    <property type="match status" value="1"/>
</dbReference>
<proteinExistence type="predicted"/>
<evidence type="ECO:0000256" key="3">
    <source>
        <dbReference type="PROSITE-ProRule" id="PRU00289"/>
    </source>
</evidence>
<evidence type="ECO:0000256" key="2">
    <source>
        <dbReference type="ARBA" id="ARBA00022840"/>
    </source>
</evidence>
<dbReference type="RefSeq" id="WP_343873328.1">
    <property type="nucleotide sequence ID" value="NZ_BAAAIX010000015.1"/>
</dbReference>
<evidence type="ECO:0000313" key="6">
    <source>
        <dbReference type="Proteomes" id="UP001597326"/>
    </source>
</evidence>
<evidence type="ECO:0000313" key="5">
    <source>
        <dbReference type="EMBL" id="MFD1890312.1"/>
    </source>
</evidence>
<evidence type="ECO:0000256" key="1">
    <source>
        <dbReference type="ARBA" id="ARBA00022741"/>
    </source>
</evidence>
<comment type="caution">
    <text evidence="5">The sequence shown here is derived from an EMBL/GenBank/DDBJ whole genome shotgun (WGS) entry which is preliminary data.</text>
</comment>
<dbReference type="Gene3D" id="3.40.50.300">
    <property type="entry name" value="P-loop containing nucleotide triphosphate hydrolases"/>
    <property type="match status" value="1"/>
</dbReference>
<dbReference type="PROSITE" id="PS50901">
    <property type="entry name" value="FTSK"/>
    <property type="match status" value="1"/>
</dbReference>
<feature type="binding site" evidence="3">
    <location>
        <begin position="304"/>
        <end position="311"/>
    </location>
    <ligand>
        <name>ATP</name>
        <dbReference type="ChEBI" id="CHEBI:30616"/>
    </ligand>
</feature>
<dbReference type="InterPro" id="IPR002543">
    <property type="entry name" value="FtsK_dom"/>
</dbReference>
<keyword evidence="1 3" id="KW-0547">Nucleotide-binding</keyword>